<organism evidence="6 7">
    <name type="scientific">Halolamina pelagica</name>
    <dbReference type="NCBI Taxonomy" id="699431"/>
    <lineage>
        <taxon>Archaea</taxon>
        <taxon>Methanobacteriati</taxon>
        <taxon>Methanobacteriota</taxon>
        <taxon>Stenosarchaea group</taxon>
        <taxon>Halobacteria</taxon>
        <taxon>Halobacteriales</taxon>
        <taxon>Haloferacaceae</taxon>
    </lineage>
</organism>
<dbReference type="CDD" id="cd02315">
    <property type="entry name" value="ScASADH_like_N"/>
    <property type="match status" value="1"/>
</dbReference>
<feature type="active site" description="Proton acceptor" evidence="4">
    <location>
        <position position="242"/>
    </location>
</feature>
<dbReference type="NCBIfam" id="NF006416">
    <property type="entry name" value="PRK08664.1"/>
    <property type="match status" value="1"/>
</dbReference>
<dbReference type="NCBIfam" id="TIGR00978">
    <property type="entry name" value="asd_EA"/>
    <property type="match status" value="1"/>
</dbReference>
<feature type="domain" description="Semialdehyde dehydrogenase NAD-binding" evidence="5">
    <location>
        <begin position="4"/>
        <end position="131"/>
    </location>
</feature>
<dbReference type="InterPro" id="IPR036291">
    <property type="entry name" value="NAD(P)-bd_dom_sf"/>
</dbReference>
<dbReference type="AlphaFoldDB" id="A0A0P7I4W2"/>
<dbReference type="Pfam" id="PF02774">
    <property type="entry name" value="Semialdhyde_dhC"/>
    <property type="match status" value="1"/>
</dbReference>
<dbReference type="InterPro" id="IPR005676">
    <property type="entry name" value="Asp_semi-ald_DH_pep-lack"/>
</dbReference>
<dbReference type="Pfam" id="PF01118">
    <property type="entry name" value="Semialdhyde_dh"/>
    <property type="match status" value="1"/>
</dbReference>
<dbReference type="InterPro" id="IPR000534">
    <property type="entry name" value="Semialdehyde_DH_NAD-bd"/>
</dbReference>
<dbReference type="Gene3D" id="3.40.50.720">
    <property type="entry name" value="NAD(P)-binding Rossmann-like Domain"/>
    <property type="match status" value="1"/>
</dbReference>
<evidence type="ECO:0000256" key="1">
    <source>
        <dbReference type="ARBA" id="ARBA00010584"/>
    </source>
</evidence>
<dbReference type="InterPro" id="IPR012280">
    <property type="entry name" value="Semialdhyde_DH_dimer_dom"/>
</dbReference>
<evidence type="ECO:0000259" key="5">
    <source>
        <dbReference type="SMART" id="SM00859"/>
    </source>
</evidence>
<comment type="similarity">
    <text evidence="1">Belongs to the aspartate-semialdehyde dehydrogenase family.</text>
</comment>
<comment type="caution">
    <text evidence="6">The sequence shown here is derived from an EMBL/GenBank/DDBJ whole genome shotgun (WGS) entry which is preliminary data.</text>
</comment>
<evidence type="ECO:0000313" key="6">
    <source>
        <dbReference type="EMBL" id="KPN32008.1"/>
    </source>
</evidence>
<dbReference type="InterPro" id="IPR051823">
    <property type="entry name" value="ASADH-related"/>
</dbReference>
<dbReference type="SUPFAM" id="SSF51735">
    <property type="entry name" value="NAD(P)-binding Rossmann-fold domains"/>
    <property type="match status" value="1"/>
</dbReference>
<dbReference type="GO" id="GO:0050661">
    <property type="term" value="F:NADP binding"/>
    <property type="evidence" value="ECO:0007669"/>
    <property type="project" value="InterPro"/>
</dbReference>
<dbReference type="GO" id="GO:0004073">
    <property type="term" value="F:aspartate-semialdehyde dehydrogenase activity"/>
    <property type="evidence" value="ECO:0007669"/>
    <property type="project" value="UniProtKB-EC"/>
</dbReference>
<dbReference type="SMART" id="SM00859">
    <property type="entry name" value="Semialdhyde_dh"/>
    <property type="match status" value="1"/>
</dbReference>
<evidence type="ECO:0000256" key="3">
    <source>
        <dbReference type="ARBA" id="ARBA00023002"/>
    </source>
</evidence>
<protein>
    <submittedName>
        <fullName evidence="6">Aspartate-semialdehyde dehydrogenase</fullName>
        <ecNumber evidence="6">1.2.1.11</ecNumber>
    </submittedName>
</protein>
<evidence type="ECO:0000256" key="2">
    <source>
        <dbReference type="ARBA" id="ARBA00022857"/>
    </source>
</evidence>
<dbReference type="OrthoDB" id="38238at2157"/>
<reference evidence="7" key="1">
    <citation type="submission" date="2013-11" db="EMBL/GenBank/DDBJ databases">
        <authorList>
            <person name="Hoang H.T."/>
            <person name="Killian M.L."/>
            <person name="Madson D.M."/>
            <person name="Arruda P.H.E."/>
            <person name="Sun D."/>
            <person name="Schwartz K.J."/>
            <person name="Yoon K."/>
        </authorList>
    </citation>
    <scope>NUCLEOTIDE SEQUENCE [LARGE SCALE GENOMIC DNA]</scope>
    <source>
        <strain evidence="7">CDK2</strain>
    </source>
</reference>
<dbReference type="PANTHER" id="PTHR46718">
    <property type="entry name" value="ASPARTATE-SEMIALDEHYDE DEHYDROGENASE"/>
    <property type="match status" value="1"/>
</dbReference>
<keyword evidence="2" id="KW-0521">NADP</keyword>
<gene>
    <name evidence="6" type="primary">asd</name>
    <name evidence="6" type="ORF">SY89_02765</name>
</gene>
<dbReference type="GO" id="GO:0046983">
    <property type="term" value="F:protein dimerization activity"/>
    <property type="evidence" value="ECO:0007669"/>
    <property type="project" value="InterPro"/>
</dbReference>
<name>A0A0P7I4W2_9EURY</name>
<dbReference type="CDD" id="cd18130">
    <property type="entry name" value="ASADH_C_arch_fung_like"/>
    <property type="match status" value="1"/>
</dbReference>
<keyword evidence="3 6" id="KW-0560">Oxidoreductase</keyword>
<dbReference type="STRING" id="699431.SY89_02765"/>
<dbReference type="GO" id="GO:0009086">
    <property type="term" value="P:methionine biosynthetic process"/>
    <property type="evidence" value="ECO:0007669"/>
    <property type="project" value="TreeGrafter"/>
</dbReference>
<dbReference type="Gene3D" id="3.30.360.10">
    <property type="entry name" value="Dihydrodipicolinate Reductase, domain 2"/>
    <property type="match status" value="1"/>
</dbReference>
<dbReference type="PATRIC" id="fig|699431.3.peg.2828"/>
<sequence>MTVRVGLLGATGAVGQRFVQLLDDHPTFEIAAVTASPESAGESYRDAAKWRVDTPIPERIAELTVRETSPDALPDDLDLLFSSLPSSVGAEIEPELCRAGYVVSSNSSNERMAEDVPLTIPEVNPDHLDLIDTQREQRGWDGALVKNPNCSTITMTPTLAALDEFGLERAHVSTLQAVSGAGYSGVTSMEIIDNVLPHIGGEEEKMETESRKLLGDVEDGELSLHDVDVSASCNRVPSLDGHLENVFAELDDDPSADAVHEALANFEAVDLPSAPAQPIHVFDDPERPQPRLDRMRGKGMQISAGGLQATDEGVQYNCLAHNTIRGAAGASVLNGELLVEEGWV</sequence>
<dbReference type="RefSeq" id="WP_054584399.1">
    <property type="nucleotide sequence ID" value="NZ_LGUC01000001.1"/>
</dbReference>
<keyword evidence="7" id="KW-1185">Reference proteome</keyword>
<evidence type="ECO:0000313" key="7">
    <source>
        <dbReference type="Proteomes" id="UP000050535"/>
    </source>
</evidence>
<proteinExistence type="inferred from homology"/>
<dbReference type="PANTHER" id="PTHR46718:SF1">
    <property type="entry name" value="ASPARTATE-SEMIALDEHYDE DEHYDROGENASE"/>
    <property type="match status" value="1"/>
</dbReference>
<feature type="active site" description="Acyl-thioester intermediate" evidence="4">
    <location>
        <position position="150"/>
    </location>
</feature>
<accession>A0A0P7I4W2</accession>
<dbReference type="EMBL" id="LGUC01000001">
    <property type="protein sequence ID" value="KPN32008.1"/>
    <property type="molecule type" value="Genomic_DNA"/>
</dbReference>
<dbReference type="Proteomes" id="UP000050535">
    <property type="component" value="Unassembled WGS sequence"/>
</dbReference>
<dbReference type="EC" id="1.2.1.11" evidence="6"/>
<evidence type="ECO:0000256" key="4">
    <source>
        <dbReference type="PIRSR" id="PIRSR000148-1"/>
    </source>
</evidence>
<dbReference type="SUPFAM" id="SSF55347">
    <property type="entry name" value="Glyceraldehyde-3-phosphate dehydrogenase-like, C-terminal domain"/>
    <property type="match status" value="1"/>
</dbReference>
<dbReference type="GO" id="GO:0051287">
    <property type="term" value="F:NAD binding"/>
    <property type="evidence" value="ECO:0007669"/>
    <property type="project" value="InterPro"/>
</dbReference>
<dbReference type="PIRSF" id="PIRSF000148">
    <property type="entry name" value="ASA_dh"/>
    <property type="match status" value="1"/>
</dbReference>
<dbReference type="GO" id="GO:0009088">
    <property type="term" value="P:threonine biosynthetic process"/>
    <property type="evidence" value="ECO:0007669"/>
    <property type="project" value="UniProtKB-ARBA"/>
</dbReference>